<organism evidence="3 4">
    <name type="scientific">candidate division WOR-3 bacterium JGI_Cruoil_03_44_89</name>
    <dbReference type="NCBI Taxonomy" id="1973748"/>
    <lineage>
        <taxon>Bacteria</taxon>
        <taxon>Bacteria division WOR-3</taxon>
    </lineage>
</organism>
<dbReference type="CDD" id="cd10456">
    <property type="entry name" value="GIY-YIG_UPF0213"/>
    <property type="match status" value="1"/>
</dbReference>
<dbReference type="PANTHER" id="PTHR34477:SF1">
    <property type="entry name" value="UPF0213 PROTEIN YHBQ"/>
    <property type="match status" value="1"/>
</dbReference>
<dbReference type="EMBL" id="NOZQ01000195">
    <property type="protein sequence ID" value="OYD14261.1"/>
    <property type="molecule type" value="Genomic_DNA"/>
</dbReference>
<evidence type="ECO:0000313" key="3">
    <source>
        <dbReference type="EMBL" id="OYD14261.1"/>
    </source>
</evidence>
<dbReference type="AlphaFoldDB" id="A0A235BPV4"/>
<protein>
    <recommendedName>
        <fullName evidence="2">GIY-YIG domain-containing protein</fullName>
    </recommendedName>
</protein>
<dbReference type="PANTHER" id="PTHR34477">
    <property type="entry name" value="UPF0213 PROTEIN YHBQ"/>
    <property type="match status" value="1"/>
</dbReference>
<dbReference type="Proteomes" id="UP000215215">
    <property type="component" value="Unassembled WGS sequence"/>
</dbReference>
<evidence type="ECO:0000259" key="2">
    <source>
        <dbReference type="PROSITE" id="PS50164"/>
    </source>
</evidence>
<name>A0A235BPV4_UNCW3</name>
<reference evidence="3 4" key="1">
    <citation type="submission" date="2017-07" db="EMBL/GenBank/DDBJ databases">
        <title>Recovery of genomes from metagenomes via a dereplication, aggregation, and scoring strategy.</title>
        <authorList>
            <person name="Sieber C.M."/>
            <person name="Probst A.J."/>
            <person name="Sharrar A."/>
            <person name="Thomas B.C."/>
            <person name="Hess M."/>
            <person name="Tringe S.G."/>
            <person name="Banfield J.F."/>
        </authorList>
    </citation>
    <scope>NUCLEOTIDE SEQUENCE [LARGE SCALE GENOMIC DNA]</scope>
    <source>
        <strain evidence="3">JGI_Cruoil_03_44_89</strain>
    </source>
</reference>
<comment type="similarity">
    <text evidence="1">Belongs to the UPF0213 family.</text>
</comment>
<gene>
    <name evidence="3" type="ORF">CH333_08450</name>
</gene>
<dbReference type="InterPro" id="IPR000305">
    <property type="entry name" value="GIY-YIG_endonuc"/>
</dbReference>
<evidence type="ECO:0000313" key="4">
    <source>
        <dbReference type="Proteomes" id="UP000215215"/>
    </source>
</evidence>
<evidence type="ECO:0000256" key="1">
    <source>
        <dbReference type="ARBA" id="ARBA00007435"/>
    </source>
</evidence>
<feature type="domain" description="GIY-YIG" evidence="2">
    <location>
        <begin position="1"/>
        <end position="75"/>
    </location>
</feature>
<dbReference type="InterPro" id="IPR050190">
    <property type="entry name" value="UPF0213_domain"/>
</dbReference>
<dbReference type="InterPro" id="IPR035901">
    <property type="entry name" value="GIY-YIG_endonuc_sf"/>
</dbReference>
<dbReference type="Gene3D" id="3.40.1440.10">
    <property type="entry name" value="GIY-YIG endonuclease"/>
    <property type="match status" value="1"/>
</dbReference>
<dbReference type="PROSITE" id="PS50164">
    <property type="entry name" value="GIY_YIG"/>
    <property type="match status" value="1"/>
</dbReference>
<accession>A0A235BPV4</accession>
<dbReference type="Pfam" id="PF01541">
    <property type="entry name" value="GIY-YIG"/>
    <property type="match status" value="1"/>
</dbReference>
<dbReference type="SUPFAM" id="SSF82771">
    <property type="entry name" value="GIY-YIG endonuclease"/>
    <property type="match status" value="1"/>
</dbReference>
<comment type="caution">
    <text evidence="3">The sequence shown here is derived from an EMBL/GenBank/DDBJ whole genome shotgun (WGS) entry which is preliminary data.</text>
</comment>
<proteinExistence type="inferred from homology"/>
<sequence length="93" mass="10973">MWCVYIIECKDRSLYTGITMNIERRLKEHNSKKGGKYTKVRNPVKLIYKESYKNKGNALKREIQIKGWSKRKKLALAGGDIELLKQLSKKKMR</sequence>